<dbReference type="SUPFAM" id="SSF161098">
    <property type="entry name" value="MetI-like"/>
    <property type="match status" value="1"/>
</dbReference>
<evidence type="ECO:0000256" key="3">
    <source>
        <dbReference type="ARBA" id="ARBA00022475"/>
    </source>
</evidence>
<dbReference type="InterPro" id="IPR025966">
    <property type="entry name" value="OppC_N"/>
</dbReference>
<protein>
    <submittedName>
        <fullName evidence="9">ABC transporter permease</fullName>
    </submittedName>
</protein>
<dbReference type="Proteomes" id="UP000655208">
    <property type="component" value="Unassembled WGS sequence"/>
</dbReference>
<feature type="transmembrane region" description="Helical" evidence="7">
    <location>
        <begin position="27"/>
        <end position="47"/>
    </location>
</feature>
<dbReference type="RefSeq" id="WP_229674231.1">
    <property type="nucleotide sequence ID" value="NZ_BMNA01000003.1"/>
</dbReference>
<feature type="domain" description="ABC transmembrane type-1" evidence="8">
    <location>
        <begin position="86"/>
        <end position="275"/>
    </location>
</feature>
<keyword evidence="3" id="KW-1003">Cell membrane</keyword>
<sequence length="289" mass="30465">MIALEPVTVTSRRRRIPMPRWGGREGMAGWIILGVLVLVALLAPVLAPHSTEAIDGSRIFGAPDWSHPFGSDDLGRDVFSRVLYAYRASLSIAIGSVLLAMAVGIPIGLIAGYAGGWTDLVLMRAVDLLLAFPALLLAISLIAILGPGGLVALLAIAIIYVPIMARVVRSSVLVVRNQPYVLGARARGASHWAIVRGHVLPNAIGPALVQASVLMAFAIIIEAALSFLGLGAQPPTPELGLMLAEGNNYLTQAPWVEIFPGLAIALSVLAFNLIGDGLRRSFDPGQLAR</sequence>
<keyword evidence="5 7" id="KW-1133">Transmembrane helix</keyword>
<reference evidence="9" key="1">
    <citation type="journal article" date="2014" name="Int. J. Syst. Evol. Microbiol.">
        <title>Complete genome sequence of Corynebacterium casei LMG S-19264T (=DSM 44701T), isolated from a smear-ripened cheese.</title>
        <authorList>
            <consortium name="US DOE Joint Genome Institute (JGI-PGF)"/>
            <person name="Walter F."/>
            <person name="Albersmeier A."/>
            <person name="Kalinowski J."/>
            <person name="Ruckert C."/>
        </authorList>
    </citation>
    <scope>NUCLEOTIDE SEQUENCE</scope>
    <source>
        <strain evidence="9">CGMCC 4.7308</strain>
    </source>
</reference>
<feature type="transmembrane region" description="Helical" evidence="7">
    <location>
        <begin position="90"/>
        <end position="114"/>
    </location>
</feature>
<keyword evidence="10" id="KW-1185">Reference proteome</keyword>
<keyword evidence="2 7" id="KW-0813">Transport</keyword>
<evidence type="ECO:0000313" key="10">
    <source>
        <dbReference type="Proteomes" id="UP000655208"/>
    </source>
</evidence>
<feature type="transmembrane region" description="Helical" evidence="7">
    <location>
        <begin position="134"/>
        <end position="161"/>
    </location>
</feature>
<dbReference type="InterPro" id="IPR000515">
    <property type="entry name" value="MetI-like"/>
</dbReference>
<feature type="transmembrane region" description="Helical" evidence="7">
    <location>
        <begin position="213"/>
        <end position="232"/>
    </location>
</feature>
<dbReference type="PANTHER" id="PTHR43386">
    <property type="entry name" value="OLIGOPEPTIDE TRANSPORT SYSTEM PERMEASE PROTEIN APPC"/>
    <property type="match status" value="1"/>
</dbReference>
<dbReference type="Gene3D" id="1.10.3720.10">
    <property type="entry name" value="MetI-like"/>
    <property type="match status" value="1"/>
</dbReference>
<evidence type="ECO:0000256" key="4">
    <source>
        <dbReference type="ARBA" id="ARBA00022692"/>
    </source>
</evidence>
<dbReference type="Pfam" id="PF00528">
    <property type="entry name" value="BPD_transp_1"/>
    <property type="match status" value="1"/>
</dbReference>
<feature type="transmembrane region" description="Helical" evidence="7">
    <location>
        <begin position="252"/>
        <end position="274"/>
    </location>
</feature>
<evidence type="ECO:0000256" key="1">
    <source>
        <dbReference type="ARBA" id="ARBA00004651"/>
    </source>
</evidence>
<keyword evidence="6 7" id="KW-0472">Membrane</keyword>
<dbReference type="PANTHER" id="PTHR43386:SF1">
    <property type="entry name" value="D,D-DIPEPTIDE TRANSPORT SYSTEM PERMEASE PROTEIN DDPC-RELATED"/>
    <property type="match status" value="1"/>
</dbReference>
<dbReference type="EMBL" id="BMNA01000003">
    <property type="protein sequence ID" value="GGL99716.1"/>
    <property type="molecule type" value="Genomic_DNA"/>
</dbReference>
<dbReference type="PROSITE" id="PS50928">
    <property type="entry name" value="ABC_TM1"/>
    <property type="match status" value="1"/>
</dbReference>
<keyword evidence="4 7" id="KW-0812">Transmembrane</keyword>
<evidence type="ECO:0000256" key="5">
    <source>
        <dbReference type="ARBA" id="ARBA00022989"/>
    </source>
</evidence>
<evidence type="ECO:0000256" key="7">
    <source>
        <dbReference type="RuleBase" id="RU363032"/>
    </source>
</evidence>
<organism evidence="9 10">
    <name type="scientific">Nakamurella endophytica</name>
    <dbReference type="NCBI Taxonomy" id="1748367"/>
    <lineage>
        <taxon>Bacteria</taxon>
        <taxon>Bacillati</taxon>
        <taxon>Actinomycetota</taxon>
        <taxon>Actinomycetes</taxon>
        <taxon>Nakamurellales</taxon>
        <taxon>Nakamurellaceae</taxon>
        <taxon>Nakamurella</taxon>
    </lineage>
</organism>
<dbReference type="InterPro" id="IPR050366">
    <property type="entry name" value="BP-dependent_transpt_permease"/>
</dbReference>
<dbReference type="InterPro" id="IPR035906">
    <property type="entry name" value="MetI-like_sf"/>
</dbReference>
<proteinExistence type="inferred from homology"/>
<dbReference type="AlphaFoldDB" id="A0A917SWL0"/>
<reference evidence="9" key="2">
    <citation type="submission" date="2020-09" db="EMBL/GenBank/DDBJ databases">
        <authorList>
            <person name="Sun Q."/>
            <person name="Zhou Y."/>
        </authorList>
    </citation>
    <scope>NUCLEOTIDE SEQUENCE</scope>
    <source>
        <strain evidence="9">CGMCC 4.7308</strain>
    </source>
</reference>
<evidence type="ECO:0000259" key="8">
    <source>
        <dbReference type="PROSITE" id="PS50928"/>
    </source>
</evidence>
<evidence type="ECO:0000256" key="2">
    <source>
        <dbReference type="ARBA" id="ARBA00022448"/>
    </source>
</evidence>
<dbReference type="CDD" id="cd06261">
    <property type="entry name" value="TM_PBP2"/>
    <property type="match status" value="1"/>
</dbReference>
<comment type="caution">
    <text evidence="9">The sequence shown here is derived from an EMBL/GenBank/DDBJ whole genome shotgun (WGS) entry which is preliminary data.</text>
</comment>
<evidence type="ECO:0000256" key="6">
    <source>
        <dbReference type="ARBA" id="ARBA00023136"/>
    </source>
</evidence>
<name>A0A917SWL0_9ACTN</name>
<evidence type="ECO:0000313" key="9">
    <source>
        <dbReference type="EMBL" id="GGL99716.1"/>
    </source>
</evidence>
<comment type="similarity">
    <text evidence="7">Belongs to the binding-protein-dependent transport system permease family.</text>
</comment>
<dbReference type="GO" id="GO:0055085">
    <property type="term" value="P:transmembrane transport"/>
    <property type="evidence" value="ECO:0007669"/>
    <property type="project" value="InterPro"/>
</dbReference>
<accession>A0A917SWL0</accession>
<gene>
    <name evidence="9" type="ORF">GCM10011594_19580</name>
</gene>
<dbReference type="GO" id="GO:0005886">
    <property type="term" value="C:plasma membrane"/>
    <property type="evidence" value="ECO:0007669"/>
    <property type="project" value="UniProtKB-SubCell"/>
</dbReference>
<comment type="subcellular location">
    <subcellularLocation>
        <location evidence="1 7">Cell membrane</location>
        <topology evidence="1 7">Multi-pass membrane protein</topology>
    </subcellularLocation>
</comment>
<dbReference type="Pfam" id="PF12911">
    <property type="entry name" value="OppC_N"/>
    <property type="match status" value="1"/>
</dbReference>